<name>A0A563W1E7_9CYAN</name>
<keyword evidence="1" id="KW-0732">Signal</keyword>
<dbReference type="OrthoDB" id="423147at2"/>
<evidence type="ECO:0000313" key="3">
    <source>
        <dbReference type="Proteomes" id="UP000320055"/>
    </source>
</evidence>
<dbReference type="RefSeq" id="WP_144867089.1">
    <property type="nucleotide sequence ID" value="NZ_LR213820.1"/>
</dbReference>
<sequence>MKSFRNLVSIPFFLVFSSGVIFASPTIAQEINTAYFSKAPRLLGASVTFNGVRVRNAKYYFNIELPEDAGTNLQQIAIAQRQGQENIKFRLEDTVAYIGTNRDREDSIAIAIVQQNEDTGEIMVLLENPIPPGTTFTVGLKPRRNPFYDGVYLFGVTAFPQGNNPQGLYLGAGRLHFYRGNDGFFPH</sequence>
<dbReference type="EMBL" id="CAACVJ010000568">
    <property type="protein sequence ID" value="VEP17457.1"/>
    <property type="molecule type" value="Genomic_DNA"/>
</dbReference>
<proteinExistence type="predicted"/>
<reference evidence="2 3" key="1">
    <citation type="submission" date="2019-01" db="EMBL/GenBank/DDBJ databases">
        <authorList>
            <person name="Brito A."/>
        </authorList>
    </citation>
    <scope>NUCLEOTIDE SEQUENCE [LARGE SCALE GENOMIC DNA]</scope>
    <source>
        <strain evidence="2">1</strain>
    </source>
</reference>
<organism evidence="2 3">
    <name type="scientific">Hyella patelloides LEGE 07179</name>
    <dbReference type="NCBI Taxonomy" id="945734"/>
    <lineage>
        <taxon>Bacteria</taxon>
        <taxon>Bacillati</taxon>
        <taxon>Cyanobacteriota</taxon>
        <taxon>Cyanophyceae</taxon>
        <taxon>Pleurocapsales</taxon>
        <taxon>Hyellaceae</taxon>
        <taxon>Hyella</taxon>
    </lineage>
</organism>
<feature type="signal peptide" evidence="1">
    <location>
        <begin position="1"/>
        <end position="23"/>
    </location>
</feature>
<evidence type="ECO:0000313" key="2">
    <source>
        <dbReference type="EMBL" id="VEP17457.1"/>
    </source>
</evidence>
<evidence type="ECO:0008006" key="4">
    <source>
        <dbReference type="Google" id="ProtNLM"/>
    </source>
</evidence>
<keyword evidence="3" id="KW-1185">Reference proteome</keyword>
<protein>
    <recommendedName>
        <fullName evidence="4">DUF2808 domain-containing protein</fullName>
    </recommendedName>
</protein>
<dbReference type="AlphaFoldDB" id="A0A563W1E7"/>
<gene>
    <name evidence="2" type="ORF">H1P_610008</name>
</gene>
<dbReference type="Proteomes" id="UP000320055">
    <property type="component" value="Unassembled WGS sequence"/>
</dbReference>
<dbReference type="Pfam" id="PF10989">
    <property type="entry name" value="DUF2808"/>
    <property type="match status" value="1"/>
</dbReference>
<dbReference type="InterPro" id="IPR021256">
    <property type="entry name" value="DUF2808"/>
</dbReference>
<evidence type="ECO:0000256" key="1">
    <source>
        <dbReference type="SAM" id="SignalP"/>
    </source>
</evidence>
<feature type="chain" id="PRO_5021788502" description="DUF2808 domain-containing protein" evidence="1">
    <location>
        <begin position="24"/>
        <end position="187"/>
    </location>
</feature>
<accession>A0A563W1E7</accession>